<reference evidence="1" key="1">
    <citation type="journal article" date="2019" name="bioRxiv">
        <title>The Genome of the Zebra Mussel, Dreissena polymorpha: A Resource for Invasive Species Research.</title>
        <authorList>
            <person name="McCartney M.A."/>
            <person name="Auch B."/>
            <person name="Kono T."/>
            <person name="Mallez S."/>
            <person name="Zhang Y."/>
            <person name="Obille A."/>
            <person name="Becker A."/>
            <person name="Abrahante J.E."/>
            <person name="Garbe J."/>
            <person name="Badalamenti J.P."/>
            <person name="Herman A."/>
            <person name="Mangelson H."/>
            <person name="Liachko I."/>
            <person name="Sullivan S."/>
            <person name="Sone E.D."/>
            <person name="Koren S."/>
            <person name="Silverstein K.A.T."/>
            <person name="Beckman K.B."/>
            <person name="Gohl D.M."/>
        </authorList>
    </citation>
    <scope>NUCLEOTIDE SEQUENCE</scope>
    <source>
        <strain evidence="1">Duluth1</strain>
        <tissue evidence="1">Whole animal</tissue>
    </source>
</reference>
<evidence type="ECO:0000313" key="2">
    <source>
        <dbReference type="Proteomes" id="UP000828390"/>
    </source>
</evidence>
<dbReference type="Proteomes" id="UP000828390">
    <property type="component" value="Unassembled WGS sequence"/>
</dbReference>
<evidence type="ECO:0000313" key="1">
    <source>
        <dbReference type="EMBL" id="KAH3690037.1"/>
    </source>
</evidence>
<sequence length="121" mass="13496">MQLERSKVNPLPCHISAVSLANDFLRYFTDKIFKLWDDLDAISSDPSSANISIGTFKDSVMNMFTEFKPLSENDIAKLVFSSKTTCELDVFPTNKLKGHFTQLAPVVTEIVTRSLLSSVCS</sequence>
<dbReference type="EMBL" id="JAIWYP010000082">
    <property type="protein sequence ID" value="KAH3690037.1"/>
    <property type="molecule type" value="Genomic_DNA"/>
</dbReference>
<organism evidence="1 2">
    <name type="scientific">Dreissena polymorpha</name>
    <name type="common">Zebra mussel</name>
    <name type="synonym">Mytilus polymorpha</name>
    <dbReference type="NCBI Taxonomy" id="45954"/>
    <lineage>
        <taxon>Eukaryota</taxon>
        <taxon>Metazoa</taxon>
        <taxon>Spiralia</taxon>
        <taxon>Lophotrochozoa</taxon>
        <taxon>Mollusca</taxon>
        <taxon>Bivalvia</taxon>
        <taxon>Autobranchia</taxon>
        <taxon>Heteroconchia</taxon>
        <taxon>Euheterodonta</taxon>
        <taxon>Imparidentia</taxon>
        <taxon>Neoheterodontei</taxon>
        <taxon>Myida</taxon>
        <taxon>Dreissenoidea</taxon>
        <taxon>Dreissenidae</taxon>
        <taxon>Dreissena</taxon>
    </lineage>
</organism>
<protein>
    <submittedName>
        <fullName evidence="1">Uncharacterized protein</fullName>
    </submittedName>
</protein>
<reference evidence="1" key="2">
    <citation type="submission" date="2020-11" db="EMBL/GenBank/DDBJ databases">
        <authorList>
            <person name="McCartney M.A."/>
            <person name="Auch B."/>
            <person name="Kono T."/>
            <person name="Mallez S."/>
            <person name="Becker A."/>
            <person name="Gohl D.M."/>
            <person name="Silverstein K.A.T."/>
            <person name="Koren S."/>
            <person name="Bechman K.B."/>
            <person name="Herman A."/>
            <person name="Abrahante J.E."/>
            <person name="Garbe J."/>
        </authorList>
    </citation>
    <scope>NUCLEOTIDE SEQUENCE</scope>
    <source>
        <strain evidence="1">Duluth1</strain>
        <tissue evidence="1">Whole animal</tissue>
    </source>
</reference>
<name>A0A9D4B5J1_DREPO</name>
<gene>
    <name evidence="1" type="ORF">DPMN_191784</name>
</gene>
<proteinExistence type="predicted"/>
<comment type="caution">
    <text evidence="1">The sequence shown here is derived from an EMBL/GenBank/DDBJ whole genome shotgun (WGS) entry which is preliminary data.</text>
</comment>
<dbReference type="AlphaFoldDB" id="A0A9D4B5J1"/>
<accession>A0A9D4B5J1</accession>
<keyword evidence="2" id="KW-1185">Reference proteome</keyword>